<dbReference type="Gene3D" id="3.40.50.2000">
    <property type="entry name" value="Glycogen Phosphorylase B"/>
    <property type="match status" value="2"/>
</dbReference>
<name>A0ABU0XI66_9MICO</name>
<dbReference type="RefSeq" id="WP_308489199.1">
    <property type="nucleotide sequence ID" value="NZ_JAVFCB010000005.1"/>
</dbReference>
<protein>
    <recommendedName>
        <fullName evidence="3">D-inositol 3-phosphate glycosyltransferase</fullName>
    </recommendedName>
</protein>
<accession>A0ABU0XI66</accession>
<dbReference type="PANTHER" id="PTHR12526:SF636">
    <property type="entry name" value="BLL3647 PROTEIN"/>
    <property type="match status" value="1"/>
</dbReference>
<evidence type="ECO:0000313" key="2">
    <source>
        <dbReference type="Proteomes" id="UP001230289"/>
    </source>
</evidence>
<dbReference type="SUPFAM" id="SSF53756">
    <property type="entry name" value="UDP-Glycosyltransferase/glycogen phosphorylase"/>
    <property type="match status" value="1"/>
</dbReference>
<dbReference type="PANTHER" id="PTHR12526">
    <property type="entry name" value="GLYCOSYLTRANSFERASE"/>
    <property type="match status" value="1"/>
</dbReference>
<dbReference type="Proteomes" id="UP001230289">
    <property type="component" value="Unassembled WGS sequence"/>
</dbReference>
<comment type="caution">
    <text evidence="1">The sequence shown here is derived from an EMBL/GenBank/DDBJ whole genome shotgun (WGS) entry which is preliminary data.</text>
</comment>
<dbReference type="EMBL" id="JAVFCB010000005">
    <property type="protein sequence ID" value="MDQ4214263.1"/>
    <property type="molecule type" value="Genomic_DNA"/>
</dbReference>
<gene>
    <name evidence="1" type="ORF">RBR11_10090</name>
</gene>
<evidence type="ECO:0000313" key="1">
    <source>
        <dbReference type="EMBL" id="MDQ4214263.1"/>
    </source>
</evidence>
<proteinExistence type="predicted"/>
<sequence length="401" mass="43197">MRVLVILNSLELGGTQINAVDFAWRLRERGIESILIGPRATADDALSLLDYARTRAVAIESFAPADGMSAQARQLRRIADEHDVDLVHVCGMWGSARPTYWGPAIFGRRPWAQTVYEMSVTSVVHRHMPLIVGTEYLAEELDGRPGRTVLISPPVDLEADMPDAAAGQRFRAANGLGDGPLLGIVSRLDSRMKATAIATAIDAVRPLAAVGAGLYVVGGGDAEAALGARADAVNHDLGYEAVRLLGPRADPRPAYAAADIMLGMGGSAARSLAFARPLIVHGEAGWSCLFEERSAAMLARSSFWSADRPERPVEDLVRIAEPLLADPARRAALGAFGRRFAQERFGLDAMSDRLAAFYRDAVGAYHARDWLCDLPREGRRVEGMLRRRLGLVPGVAAGSRT</sequence>
<evidence type="ECO:0008006" key="3">
    <source>
        <dbReference type="Google" id="ProtNLM"/>
    </source>
</evidence>
<organism evidence="1 2">
    <name type="scientific">Microbacterium capsulatum</name>
    <dbReference type="NCBI Taxonomy" id="3041921"/>
    <lineage>
        <taxon>Bacteria</taxon>
        <taxon>Bacillati</taxon>
        <taxon>Actinomycetota</taxon>
        <taxon>Actinomycetes</taxon>
        <taxon>Micrococcales</taxon>
        <taxon>Microbacteriaceae</taxon>
        <taxon>Microbacterium</taxon>
    </lineage>
</organism>
<reference evidence="1 2" key="1">
    <citation type="submission" date="2023-08" db="EMBL/GenBank/DDBJ databases">
        <title>Microbacterium sp. nov., isolated from a waste landfill.</title>
        <authorList>
            <person name="Wen W."/>
        </authorList>
    </citation>
    <scope>NUCLEOTIDE SEQUENCE [LARGE SCALE GENOMIC DNA]</scope>
    <source>
        <strain evidence="1 2">ASV81</strain>
    </source>
</reference>
<keyword evidence="2" id="KW-1185">Reference proteome</keyword>